<sequence>MEIADLLVKKLSHRSPLTIVEREILSRSIARTRKIAADDDMVAEGSKPAHSTLLVSGFAARYLHVADGSRQIVAIHVPGDFVDLHSFLLKRMDHGIYAMSPCTVAMVPHERLLEITEGFPHLTRLLWLSTLIDAAIHRQWLVGMGRRSASARIAHLLCELYVRLAVVELTDGSQFALPITQEELADSLGMSLVHLNRSIRELKNQGLFEWQRGGVEIKDWDGLRQLAEFDPTYLNLEADVVRTTL</sequence>
<dbReference type="Pfam" id="PF13545">
    <property type="entry name" value="HTH_Crp_2"/>
    <property type="match status" value="1"/>
</dbReference>
<keyword evidence="6" id="KW-1185">Reference proteome</keyword>
<gene>
    <name evidence="5" type="ORF">GCM10010862_51690</name>
</gene>
<keyword evidence="2" id="KW-0238">DNA-binding</keyword>
<evidence type="ECO:0000259" key="4">
    <source>
        <dbReference type="PROSITE" id="PS51063"/>
    </source>
</evidence>
<reference evidence="6" key="1">
    <citation type="journal article" date="2019" name="Int. J. Syst. Evol. Microbiol.">
        <title>The Global Catalogue of Microorganisms (GCM) 10K type strain sequencing project: providing services to taxonomists for standard genome sequencing and annotation.</title>
        <authorList>
            <consortium name="The Broad Institute Genomics Platform"/>
            <consortium name="The Broad Institute Genome Sequencing Center for Infectious Disease"/>
            <person name="Wu L."/>
            <person name="Ma J."/>
        </authorList>
    </citation>
    <scope>NUCLEOTIDE SEQUENCE [LARGE SCALE GENOMIC DNA]</scope>
    <source>
        <strain evidence="6">NBRC 112416</strain>
    </source>
</reference>
<evidence type="ECO:0000256" key="2">
    <source>
        <dbReference type="ARBA" id="ARBA00023125"/>
    </source>
</evidence>
<keyword evidence="1" id="KW-0805">Transcription regulation</keyword>
<protein>
    <submittedName>
        <fullName evidence="5">Crp/Fnr family transcriptional regulator</fullName>
    </submittedName>
</protein>
<dbReference type="Gene3D" id="1.10.10.10">
    <property type="entry name" value="Winged helix-like DNA-binding domain superfamily/Winged helix DNA-binding domain"/>
    <property type="match status" value="1"/>
</dbReference>
<dbReference type="Gene3D" id="2.60.120.10">
    <property type="entry name" value="Jelly Rolls"/>
    <property type="match status" value="1"/>
</dbReference>
<dbReference type="SUPFAM" id="SSF51206">
    <property type="entry name" value="cAMP-binding domain-like"/>
    <property type="match status" value="1"/>
</dbReference>
<name>A0ABQ5WEI9_9HYPH</name>
<comment type="caution">
    <text evidence="5">The sequence shown here is derived from an EMBL/GenBank/DDBJ whole genome shotgun (WGS) entry which is preliminary data.</text>
</comment>
<feature type="domain" description="HTH crp-type" evidence="4">
    <location>
        <begin position="147"/>
        <end position="221"/>
    </location>
</feature>
<dbReference type="PROSITE" id="PS51063">
    <property type="entry name" value="HTH_CRP_2"/>
    <property type="match status" value="1"/>
</dbReference>
<dbReference type="InterPro" id="IPR036390">
    <property type="entry name" value="WH_DNA-bd_sf"/>
</dbReference>
<evidence type="ECO:0000313" key="5">
    <source>
        <dbReference type="EMBL" id="GLQ57910.1"/>
    </source>
</evidence>
<organism evidence="5 6">
    <name type="scientific">Devosia nitrariae</name>
    <dbReference type="NCBI Taxonomy" id="2071872"/>
    <lineage>
        <taxon>Bacteria</taxon>
        <taxon>Pseudomonadati</taxon>
        <taxon>Pseudomonadota</taxon>
        <taxon>Alphaproteobacteria</taxon>
        <taxon>Hyphomicrobiales</taxon>
        <taxon>Devosiaceae</taxon>
        <taxon>Devosia</taxon>
    </lineage>
</organism>
<dbReference type="Pfam" id="PF00027">
    <property type="entry name" value="cNMP_binding"/>
    <property type="match status" value="1"/>
</dbReference>
<dbReference type="SUPFAM" id="SSF46785">
    <property type="entry name" value="Winged helix' DNA-binding domain"/>
    <property type="match status" value="1"/>
</dbReference>
<dbReference type="InterPro" id="IPR018490">
    <property type="entry name" value="cNMP-bd_dom_sf"/>
</dbReference>
<dbReference type="CDD" id="cd00038">
    <property type="entry name" value="CAP_ED"/>
    <property type="match status" value="1"/>
</dbReference>
<dbReference type="EMBL" id="BSNS01000024">
    <property type="protein sequence ID" value="GLQ57910.1"/>
    <property type="molecule type" value="Genomic_DNA"/>
</dbReference>
<dbReference type="InterPro" id="IPR012318">
    <property type="entry name" value="HTH_CRP"/>
</dbReference>
<dbReference type="InterPro" id="IPR014710">
    <property type="entry name" value="RmlC-like_jellyroll"/>
</dbReference>
<accession>A0ABQ5WEI9</accession>
<evidence type="ECO:0000256" key="3">
    <source>
        <dbReference type="ARBA" id="ARBA00023163"/>
    </source>
</evidence>
<evidence type="ECO:0000256" key="1">
    <source>
        <dbReference type="ARBA" id="ARBA00023015"/>
    </source>
</evidence>
<dbReference type="InterPro" id="IPR000595">
    <property type="entry name" value="cNMP-bd_dom"/>
</dbReference>
<dbReference type="InterPro" id="IPR036388">
    <property type="entry name" value="WH-like_DNA-bd_sf"/>
</dbReference>
<proteinExistence type="predicted"/>
<keyword evidence="3" id="KW-0804">Transcription</keyword>
<dbReference type="Proteomes" id="UP001156691">
    <property type="component" value="Unassembled WGS sequence"/>
</dbReference>
<dbReference type="SMART" id="SM00419">
    <property type="entry name" value="HTH_CRP"/>
    <property type="match status" value="1"/>
</dbReference>
<evidence type="ECO:0000313" key="6">
    <source>
        <dbReference type="Proteomes" id="UP001156691"/>
    </source>
</evidence>
<dbReference type="RefSeq" id="WP_284343279.1">
    <property type="nucleotide sequence ID" value="NZ_BSNS01000024.1"/>
</dbReference>